<proteinExistence type="predicted"/>
<keyword evidence="1" id="KW-0175">Coiled coil</keyword>
<dbReference type="NCBIfam" id="NF040744">
    <property type="entry name" value="ornith_Or-4"/>
    <property type="match status" value="1"/>
</dbReference>
<dbReference type="EMBL" id="JADPIE010000008">
    <property type="protein sequence ID" value="MBF8437890.1"/>
    <property type="molecule type" value="Genomic_DNA"/>
</dbReference>
<dbReference type="PIRSF" id="PIRSF004729">
    <property type="entry name" value="MutL"/>
    <property type="match status" value="1"/>
</dbReference>
<dbReference type="AlphaFoldDB" id="A0A931F7F7"/>
<dbReference type="InterPro" id="IPR006230">
    <property type="entry name" value="MutL"/>
</dbReference>
<reference evidence="2" key="1">
    <citation type="submission" date="2020-11" db="EMBL/GenBank/DDBJ databases">
        <title>Halonatronomonas betainensis gen. nov., sp. nov. a novel haloalkaliphilic representative of the family Halanaerobiacae capable of betaine degradation.</title>
        <authorList>
            <person name="Boltyanskaya Y."/>
            <person name="Kevbrin V."/>
            <person name="Detkova E."/>
            <person name="Grouzdev D.S."/>
            <person name="Koziaeva V."/>
            <person name="Zhilina T."/>
        </authorList>
    </citation>
    <scope>NUCLEOTIDE SEQUENCE</scope>
    <source>
        <strain evidence="2">Z-7014</strain>
    </source>
</reference>
<comment type="caution">
    <text evidence="2">The sequence shown here is derived from an EMBL/GenBank/DDBJ whole genome shotgun (WGS) entry which is preliminary data.</text>
</comment>
<sequence length="458" mass="49892">MELELLVAEIGSTTTMVNAFNDIKSGQPVHLGQGMAPTSVEEGDVMIGLEAAIADLKTGLGVDDLSWNEFMATSSAAGGLKMTVHGLVKEMTVRAAEEAALGAGAVIKQVTAGKLRDRQLEKIKEIQPNIILLAGGVDYGEEETILYNAEKLAGLGIKVPVIYAGNSVLQDEVRDIFAEKGIETIIVDNVYPDIDRLNIEPTRREIHEVFARHIVKAPGMSRITEMLTAEMLPTPGAVMQSARLLKEKIGNLVVFDIGGATTDVHSVTEESGKVRDILVSPEPEAKRTVEGDLGVYLNAPHVYSLLKDQFEIPAREDLAPIPRNEDEEKYVEHLAARAAKTALERHAGSYRDYYGSGGRQTVAEGKDLTAVRWLIGTGGALTRLDGGKDILKSLRTNRSRQLLPPEEAKPLIDKKYIMASLGVMSKKYPEAAVKLMLDSLEIEAEDLENKDEDQDLEN</sequence>
<dbReference type="RefSeq" id="WP_270454942.1">
    <property type="nucleotide sequence ID" value="NZ_JADPIE010000008.1"/>
</dbReference>
<organism evidence="2 3">
    <name type="scientific">Halonatronomonas betaini</name>
    <dbReference type="NCBI Taxonomy" id="2778430"/>
    <lineage>
        <taxon>Bacteria</taxon>
        <taxon>Bacillati</taxon>
        <taxon>Bacillota</taxon>
        <taxon>Clostridia</taxon>
        <taxon>Halanaerobiales</taxon>
        <taxon>Halarsenatibacteraceae</taxon>
        <taxon>Halonatronomonas</taxon>
    </lineage>
</organism>
<name>A0A931F7F7_9FIRM</name>
<dbReference type="Pfam" id="PF13941">
    <property type="entry name" value="MutL"/>
    <property type="match status" value="1"/>
</dbReference>
<evidence type="ECO:0000313" key="3">
    <source>
        <dbReference type="Proteomes" id="UP000621436"/>
    </source>
</evidence>
<protein>
    <submittedName>
        <fullName evidence="2">Glutamate mutase L</fullName>
    </submittedName>
</protein>
<keyword evidence="3" id="KW-1185">Reference proteome</keyword>
<accession>A0A931F7F7</accession>
<gene>
    <name evidence="2" type="ORF">I0Q91_12410</name>
</gene>
<dbReference type="NCBIfam" id="TIGR01319">
    <property type="entry name" value="glmL_fam"/>
    <property type="match status" value="1"/>
</dbReference>
<evidence type="ECO:0000313" key="2">
    <source>
        <dbReference type="EMBL" id="MBF8437890.1"/>
    </source>
</evidence>
<evidence type="ECO:0000256" key="1">
    <source>
        <dbReference type="SAM" id="Coils"/>
    </source>
</evidence>
<dbReference type="Proteomes" id="UP000621436">
    <property type="component" value="Unassembled WGS sequence"/>
</dbReference>
<feature type="coiled-coil region" evidence="1">
    <location>
        <begin position="430"/>
        <end position="457"/>
    </location>
</feature>